<proteinExistence type="predicted"/>
<reference evidence="2" key="1">
    <citation type="journal article" date="2019" name="Sci. Rep.">
        <title>Draft genome of Tanacetum cinerariifolium, the natural source of mosquito coil.</title>
        <authorList>
            <person name="Yamashiro T."/>
            <person name="Shiraishi A."/>
            <person name="Satake H."/>
            <person name="Nakayama K."/>
        </authorList>
    </citation>
    <scope>NUCLEOTIDE SEQUENCE</scope>
</reference>
<evidence type="ECO:0000313" key="2">
    <source>
        <dbReference type="EMBL" id="GEW23694.1"/>
    </source>
</evidence>
<organism evidence="2">
    <name type="scientific">Tanacetum cinerariifolium</name>
    <name type="common">Dalmatian daisy</name>
    <name type="synonym">Chrysanthemum cinerariifolium</name>
    <dbReference type="NCBI Taxonomy" id="118510"/>
    <lineage>
        <taxon>Eukaryota</taxon>
        <taxon>Viridiplantae</taxon>
        <taxon>Streptophyta</taxon>
        <taxon>Embryophyta</taxon>
        <taxon>Tracheophyta</taxon>
        <taxon>Spermatophyta</taxon>
        <taxon>Magnoliopsida</taxon>
        <taxon>eudicotyledons</taxon>
        <taxon>Gunneridae</taxon>
        <taxon>Pentapetalae</taxon>
        <taxon>asterids</taxon>
        <taxon>campanulids</taxon>
        <taxon>Asterales</taxon>
        <taxon>Asteraceae</taxon>
        <taxon>Asteroideae</taxon>
        <taxon>Anthemideae</taxon>
        <taxon>Anthemidinae</taxon>
        <taxon>Tanacetum</taxon>
    </lineage>
</organism>
<sequence length="475" mass="53826">MAESSLPDITPKEEPITLDRPERPNPFLPVIQVEFTFEEIAFTTNNEVALLYPSHPNQEYFKGASKFISKCCLKKAFTRAPNQYKEYLSELWYTEKVLLDAKIWVSTPIGEVRGAIGITTFGNALRAQYLSHLSRKTGGLDQISNKDATILYCLENGVQVDYAKIIWEDLIHKLNKKTREKIVPYPSVHNWILKPNQPKESPFTDHMKAIYNLDVHVDSKAPKYSSPTEEVPQGKKPKARKSKSSLAMDIILSHPIPPTLVVGEMHKEAQQAAGGLTSLGYTSKNRTHPHLSSEFLDLPHLASLIQEKLKTFDSLPGLLKTVTNTLNRFATLVENASGAITTGVPLAYKATALLTEGEKDANTKLKNELVDFLGIDIVTEYYNKKLLYERLKFKFEEDDTLIFIQPPCYSVSKDLDTLKFEGSFGFREDQALEVFLKVSRSRFQEAEFIAHDLRDLLVKLVKKQLDKVFNKAEEE</sequence>
<protein>
    <submittedName>
        <fullName evidence="2">Uncharacterized protein</fullName>
    </submittedName>
</protein>
<evidence type="ECO:0000256" key="1">
    <source>
        <dbReference type="SAM" id="MobiDB-lite"/>
    </source>
</evidence>
<dbReference type="EMBL" id="BKCJ010050307">
    <property type="protein sequence ID" value="GEW23694.1"/>
    <property type="molecule type" value="Genomic_DNA"/>
</dbReference>
<dbReference type="AlphaFoldDB" id="A0A699H0N9"/>
<accession>A0A699H0N9</accession>
<feature type="region of interest" description="Disordered" evidence="1">
    <location>
        <begin position="1"/>
        <end position="23"/>
    </location>
</feature>
<feature type="region of interest" description="Disordered" evidence="1">
    <location>
        <begin position="222"/>
        <end position="242"/>
    </location>
</feature>
<gene>
    <name evidence="2" type="ORF">Tci_195670</name>
</gene>
<comment type="caution">
    <text evidence="2">The sequence shown here is derived from an EMBL/GenBank/DDBJ whole genome shotgun (WGS) entry which is preliminary data.</text>
</comment>
<feature type="compositionally biased region" description="Basic and acidic residues" evidence="1">
    <location>
        <begin position="10"/>
        <end position="23"/>
    </location>
</feature>
<name>A0A699H0N9_TANCI</name>